<proteinExistence type="inferred from homology"/>
<dbReference type="InterPro" id="IPR039426">
    <property type="entry name" value="TonB-dep_rcpt-like"/>
</dbReference>
<dbReference type="EMBL" id="VAUP01000035">
    <property type="protein sequence ID" value="TLX41837.1"/>
    <property type="molecule type" value="Genomic_DNA"/>
</dbReference>
<feature type="domain" description="TonB-dependent receptor-like beta-barrel" evidence="11">
    <location>
        <begin position="295"/>
        <end position="789"/>
    </location>
</feature>
<evidence type="ECO:0000256" key="9">
    <source>
        <dbReference type="RuleBase" id="RU003357"/>
    </source>
</evidence>
<dbReference type="PROSITE" id="PS52016">
    <property type="entry name" value="TONB_DEPENDENT_REC_3"/>
    <property type="match status" value="1"/>
</dbReference>
<name>A0A6C1KE63_XANAU</name>
<protein>
    <submittedName>
        <fullName evidence="13">TonB-dependent receptor</fullName>
    </submittedName>
</protein>
<evidence type="ECO:0000313" key="14">
    <source>
        <dbReference type="Proteomes" id="UP000305131"/>
    </source>
</evidence>
<gene>
    <name evidence="13" type="ORF">FBQ73_17135</name>
</gene>
<dbReference type="InterPro" id="IPR037066">
    <property type="entry name" value="Plug_dom_sf"/>
</dbReference>
<evidence type="ECO:0000256" key="7">
    <source>
        <dbReference type="ARBA" id="ARBA00023237"/>
    </source>
</evidence>
<keyword evidence="6 8" id="KW-0472">Membrane</keyword>
<dbReference type="GO" id="GO:0015344">
    <property type="term" value="F:siderophore uptake transmembrane transporter activity"/>
    <property type="evidence" value="ECO:0007669"/>
    <property type="project" value="TreeGrafter"/>
</dbReference>
<dbReference type="InterPro" id="IPR000531">
    <property type="entry name" value="Beta-barrel_TonB"/>
</dbReference>
<evidence type="ECO:0000256" key="4">
    <source>
        <dbReference type="ARBA" id="ARBA00022692"/>
    </source>
</evidence>
<keyword evidence="7 8" id="KW-0998">Cell outer membrane</keyword>
<organism evidence="13 14">
    <name type="scientific">Xanthobacter autotrophicus</name>
    <dbReference type="NCBI Taxonomy" id="280"/>
    <lineage>
        <taxon>Bacteria</taxon>
        <taxon>Pseudomonadati</taxon>
        <taxon>Pseudomonadota</taxon>
        <taxon>Alphaproteobacteria</taxon>
        <taxon>Hyphomicrobiales</taxon>
        <taxon>Xanthobacteraceae</taxon>
        <taxon>Xanthobacter</taxon>
    </lineage>
</organism>
<comment type="caution">
    <text evidence="13">The sequence shown here is derived from an EMBL/GenBank/DDBJ whole genome shotgun (WGS) entry which is preliminary data.</text>
</comment>
<dbReference type="PANTHER" id="PTHR30069">
    <property type="entry name" value="TONB-DEPENDENT OUTER MEMBRANE RECEPTOR"/>
    <property type="match status" value="1"/>
</dbReference>
<evidence type="ECO:0000259" key="11">
    <source>
        <dbReference type="Pfam" id="PF00593"/>
    </source>
</evidence>
<feature type="domain" description="TonB-dependent receptor plug" evidence="12">
    <location>
        <begin position="75"/>
        <end position="186"/>
    </location>
</feature>
<dbReference type="GeneID" id="95775179"/>
<dbReference type="OrthoDB" id="8428213at2"/>
<dbReference type="AlphaFoldDB" id="A0A6C1KE63"/>
<accession>A0A6C1KE63</accession>
<sequence length="830" mass="89392">MRAETSWRAIAVALGLYGASLPATLVGSGAALAQSAPAQSQSTPAEAASTGTTVELPTVEVVATTPLTGTGIDVDRVPSTVTIISAEEFNRLHSFSTIDALVQYTPSANSTDVQGNAFFQDFRFRGFAASPLQGTPQGLAVYQNGIRVNEAFGDTVNWDLIPEVAIDRAEVFTNNPAFGLNALGGAVSIQMKNGFTYHGFEGSVQGGSFGQIGGSIQYGGEKDGVGLYIAADAVRDDGWRKQSPSELARFYGDLGWKGDKGELHLVASAASNSLGVVGPTPVEMLAADYNSVYTWPQTTQNDMGMLALNGRYDLSDTWQLQSNLYVRRFKQSHVDGNDADLENCSNKWNPGVGKTKMCLEEDQFTGPAGGGNPLSNPQYAAFRSQMVLYDQSGNTIPFNELASNQLYGVINRTWTDTTTYGGSVQATSTDKLIGHDNYFVVGGSVDYSTVNFKSSTELGITDINTLGVAGTGTYLQNKPNYSLPEEYQVFYLPVNLDATTTYYGLYATNAFDMTDRATLTMGARLNIAQITMQDASGTSPQLNGDYTFARINPVIGLTYKITSDVTAYGGYSESNRAPTPLELNCADPNRPCLLENSLVADPPLEQVVSHTYEAGLRGASKLFGGNVSWKLGLYRVDSDDDIIALASEQTGYGYFTNVPATRRQGFEAGLQYANGPWKFYANYAYIDATFQFSGTLASPNNPLATDGEIFVTPGDHIPGIPAQTLKFGADYMVTDKWKVGGDVIAVSSQYYVGDESNINPMLPGYWVANVRTSYQVTPNIQVFGLINNLFNQKYASYGTFFDTEYLGLSNAQMQTPGQPLSAYAGLKATF</sequence>
<reference evidence="13 14" key="1">
    <citation type="submission" date="2019-05" db="EMBL/GenBank/DDBJ databases">
        <authorList>
            <person name="Zhou X."/>
        </authorList>
    </citation>
    <scope>NUCLEOTIDE SEQUENCE [LARGE SCALE GENOMIC DNA]</scope>
    <source>
        <strain evidence="13 14">DSM 432</strain>
    </source>
</reference>
<dbReference type="SUPFAM" id="SSF56935">
    <property type="entry name" value="Porins"/>
    <property type="match status" value="1"/>
</dbReference>
<evidence type="ECO:0000256" key="2">
    <source>
        <dbReference type="ARBA" id="ARBA00022448"/>
    </source>
</evidence>
<comment type="similarity">
    <text evidence="8 9">Belongs to the TonB-dependent receptor family.</text>
</comment>
<dbReference type="Pfam" id="PF07715">
    <property type="entry name" value="Plug"/>
    <property type="match status" value="1"/>
</dbReference>
<evidence type="ECO:0000256" key="8">
    <source>
        <dbReference type="PROSITE-ProRule" id="PRU01360"/>
    </source>
</evidence>
<dbReference type="RefSeq" id="WP_138400702.1">
    <property type="nucleotide sequence ID" value="NZ_JBAFVI010000005.1"/>
</dbReference>
<dbReference type="Gene3D" id="2.170.130.10">
    <property type="entry name" value="TonB-dependent receptor, plug domain"/>
    <property type="match status" value="1"/>
</dbReference>
<keyword evidence="2 8" id="KW-0813">Transport</keyword>
<comment type="subcellular location">
    <subcellularLocation>
        <location evidence="1 8">Cell outer membrane</location>
        <topology evidence="1 8">Multi-pass membrane protein</topology>
    </subcellularLocation>
</comment>
<feature type="chain" id="PRO_5025586154" evidence="10">
    <location>
        <begin position="34"/>
        <end position="830"/>
    </location>
</feature>
<evidence type="ECO:0000256" key="6">
    <source>
        <dbReference type="ARBA" id="ARBA00023136"/>
    </source>
</evidence>
<keyword evidence="10" id="KW-0732">Signal</keyword>
<keyword evidence="13" id="KW-0675">Receptor</keyword>
<evidence type="ECO:0000313" key="13">
    <source>
        <dbReference type="EMBL" id="TLX41837.1"/>
    </source>
</evidence>
<dbReference type="GO" id="GO:0009279">
    <property type="term" value="C:cell outer membrane"/>
    <property type="evidence" value="ECO:0007669"/>
    <property type="project" value="UniProtKB-SubCell"/>
</dbReference>
<dbReference type="Gene3D" id="2.40.170.20">
    <property type="entry name" value="TonB-dependent receptor, beta-barrel domain"/>
    <property type="match status" value="1"/>
</dbReference>
<evidence type="ECO:0000256" key="10">
    <source>
        <dbReference type="SAM" id="SignalP"/>
    </source>
</evidence>
<evidence type="ECO:0000256" key="5">
    <source>
        <dbReference type="ARBA" id="ARBA00023077"/>
    </source>
</evidence>
<feature type="signal peptide" evidence="10">
    <location>
        <begin position="1"/>
        <end position="33"/>
    </location>
</feature>
<dbReference type="Pfam" id="PF00593">
    <property type="entry name" value="TonB_dep_Rec_b-barrel"/>
    <property type="match status" value="1"/>
</dbReference>
<dbReference type="Proteomes" id="UP000305131">
    <property type="component" value="Unassembled WGS sequence"/>
</dbReference>
<dbReference type="PANTHER" id="PTHR30069:SF39">
    <property type="entry name" value="BLL6183 PROTEIN"/>
    <property type="match status" value="1"/>
</dbReference>
<dbReference type="InterPro" id="IPR012910">
    <property type="entry name" value="Plug_dom"/>
</dbReference>
<evidence type="ECO:0000259" key="12">
    <source>
        <dbReference type="Pfam" id="PF07715"/>
    </source>
</evidence>
<keyword evidence="4 8" id="KW-0812">Transmembrane</keyword>
<evidence type="ECO:0000256" key="3">
    <source>
        <dbReference type="ARBA" id="ARBA00022452"/>
    </source>
</evidence>
<dbReference type="InterPro" id="IPR036942">
    <property type="entry name" value="Beta-barrel_TonB_sf"/>
</dbReference>
<keyword evidence="5 9" id="KW-0798">TonB box</keyword>
<keyword evidence="3 8" id="KW-1134">Transmembrane beta strand</keyword>
<evidence type="ECO:0000256" key="1">
    <source>
        <dbReference type="ARBA" id="ARBA00004571"/>
    </source>
</evidence>
<dbReference type="GO" id="GO:0044718">
    <property type="term" value="P:siderophore transmembrane transport"/>
    <property type="evidence" value="ECO:0007669"/>
    <property type="project" value="TreeGrafter"/>
</dbReference>